<feature type="transmembrane region" description="Helical" evidence="1">
    <location>
        <begin position="103"/>
        <end position="126"/>
    </location>
</feature>
<keyword evidence="3" id="KW-1185">Reference proteome</keyword>
<name>A1ZSP2_MICM2</name>
<accession>A1ZSP2</accession>
<comment type="caution">
    <text evidence="2">The sequence shown here is derived from an EMBL/GenBank/DDBJ whole genome shotgun (WGS) entry which is preliminary data.</text>
</comment>
<keyword evidence="1" id="KW-0812">Transmembrane</keyword>
<dbReference type="RefSeq" id="WP_002700638.1">
    <property type="nucleotide sequence ID" value="NZ_AAWS01000032.1"/>
</dbReference>
<keyword evidence="1" id="KW-1133">Transmembrane helix</keyword>
<feature type="transmembrane region" description="Helical" evidence="1">
    <location>
        <begin position="77"/>
        <end position="96"/>
    </location>
</feature>
<reference evidence="2 3" key="1">
    <citation type="submission" date="2007-01" db="EMBL/GenBank/DDBJ databases">
        <authorList>
            <person name="Haygood M."/>
            <person name="Podell S."/>
            <person name="Anderson C."/>
            <person name="Hopkinson B."/>
            <person name="Roe K."/>
            <person name="Barbeau K."/>
            <person name="Gaasterland T."/>
            <person name="Ferriera S."/>
            <person name="Johnson J."/>
            <person name="Kravitz S."/>
            <person name="Beeson K."/>
            <person name="Sutton G."/>
            <person name="Rogers Y.-H."/>
            <person name="Friedman R."/>
            <person name="Frazier M."/>
            <person name="Venter J.C."/>
        </authorList>
    </citation>
    <scope>NUCLEOTIDE SEQUENCE [LARGE SCALE GENOMIC DNA]</scope>
    <source>
        <strain evidence="2 3">ATCC 23134</strain>
    </source>
</reference>
<evidence type="ECO:0000313" key="3">
    <source>
        <dbReference type="Proteomes" id="UP000004095"/>
    </source>
</evidence>
<feature type="transmembrane region" description="Helical" evidence="1">
    <location>
        <begin position="146"/>
        <end position="179"/>
    </location>
</feature>
<organism evidence="2 3">
    <name type="scientific">Microscilla marina ATCC 23134</name>
    <dbReference type="NCBI Taxonomy" id="313606"/>
    <lineage>
        <taxon>Bacteria</taxon>
        <taxon>Pseudomonadati</taxon>
        <taxon>Bacteroidota</taxon>
        <taxon>Cytophagia</taxon>
        <taxon>Cytophagales</taxon>
        <taxon>Microscillaceae</taxon>
        <taxon>Microscilla</taxon>
    </lineage>
</organism>
<keyword evidence="1" id="KW-0472">Membrane</keyword>
<proteinExistence type="predicted"/>
<dbReference type="EMBL" id="AAWS01000032">
    <property type="protein sequence ID" value="EAY26622.1"/>
    <property type="molecule type" value="Genomic_DNA"/>
</dbReference>
<protein>
    <submittedName>
        <fullName evidence="2">Uncharacterized protein</fullName>
    </submittedName>
</protein>
<evidence type="ECO:0000256" key="1">
    <source>
        <dbReference type="SAM" id="Phobius"/>
    </source>
</evidence>
<evidence type="ECO:0000313" key="2">
    <source>
        <dbReference type="EMBL" id="EAY26622.1"/>
    </source>
</evidence>
<dbReference type="AlphaFoldDB" id="A1ZSP2"/>
<gene>
    <name evidence="2" type="ORF">M23134_06151</name>
</gene>
<feature type="transmembrane region" description="Helical" evidence="1">
    <location>
        <begin position="186"/>
        <end position="206"/>
    </location>
</feature>
<sequence>MKTLFIFLILLFPGLDPPPAPSDTSRPEAQAETGRHVLQKIEKQARKKIPPPEYRNIHKKPALQVKSPYQTKDEEDVGIAIALLLLAVFATGLLLMIRFNVAFWIAALVNLGVHLLLMLWVFLGIGTEKNKKPVKARNLAGALGAAAINVASGCAGAVLGYVVVGFLIVILGITTLFLYFESSIAFLIIGGLALLGGLIALFSHWFTNDSSTTTSSKKEE</sequence>
<dbReference type="Proteomes" id="UP000004095">
    <property type="component" value="Unassembled WGS sequence"/>
</dbReference>